<evidence type="ECO:0000256" key="11">
    <source>
        <dbReference type="ARBA" id="ARBA00035120"/>
    </source>
</evidence>
<evidence type="ECO:0000256" key="7">
    <source>
        <dbReference type="ARBA" id="ARBA00023053"/>
    </source>
</evidence>
<dbReference type="EMBL" id="JAVGJF010000064">
    <property type="protein sequence ID" value="MDQ7176099.1"/>
    <property type="molecule type" value="Genomic_DNA"/>
</dbReference>
<dbReference type="AlphaFoldDB" id="A0AAE5SYV5"/>
<dbReference type="HAMAP" id="MF_00454">
    <property type="entry name" value="FluC"/>
    <property type="match status" value="1"/>
</dbReference>
<protein>
    <recommendedName>
        <fullName evidence="14">Fluoride-specific ion channel FluC</fullName>
    </recommendedName>
</protein>
<keyword evidence="8 14" id="KW-0406">Ion transport</keyword>
<proteinExistence type="inferred from homology"/>
<evidence type="ECO:0000256" key="6">
    <source>
        <dbReference type="ARBA" id="ARBA00022989"/>
    </source>
</evidence>
<dbReference type="Proteomes" id="UP001240157">
    <property type="component" value="Unassembled WGS sequence"/>
</dbReference>
<keyword evidence="7 14" id="KW-0915">Sodium</keyword>
<evidence type="ECO:0000256" key="12">
    <source>
        <dbReference type="ARBA" id="ARBA00035585"/>
    </source>
</evidence>
<dbReference type="NCBIfam" id="NF010797">
    <property type="entry name" value="PRK14201.1"/>
    <property type="match status" value="1"/>
</dbReference>
<evidence type="ECO:0000313" key="18">
    <source>
        <dbReference type="Proteomes" id="UP001240157"/>
    </source>
</evidence>
<dbReference type="Pfam" id="PF02537">
    <property type="entry name" value="CRCB"/>
    <property type="match status" value="1"/>
</dbReference>
<name>A0AAE5SYV5_STACR</name>
<dbReference type="GO" id="GO:0140114">
    <property type="term" value="P:cellular detoxification of fluoride"/>
    <property type="evidence" value="ECO:0007669"/>
    <property type="project" value="UniProtKB-UniRule"/>
</dbReference>
<keyword evidence="2 14" id="KW-0813">Transport</keyword>
<evidence type="ECO:0000256" key="4">
    <source>
        <dbReference type="ARBA" id="ARBA00022692"/>
    </source>
</evidence>
<dbReference type="PANTHER" id="PTHR28259">
    <property type="entry name" value="FLUORIDE EXPORT PROTEIN 1-RELATED"/>
    <property type="match status" value="1"/>
</dbReference>
<evidence type="ECO:0000256" key="9">
    <source>
        <dbReference type="ARBA" id="ARBA00023136"/>
    </source>
</evidence>
<evidence type="ECO:0000256" key="1">
    <source>
        <dbReference type="ARBA" id="ARBA00004651"/>
    </source>
</evidence>
<comment type="similarity">
    <text evidence="11 14">Belongs to the fluoride channel Fluc/FEX (TC 1.A.43) family.</text>
</comment>
<reference evidence="15 18" key="3">
    <citation type="submission" date="2023-08" db="EMBL/GenBank/DDBJ databases">
        <title>Whole genome sequencing of Staphylococcus chromogenes NNSch 2386.</title>
        <authorList>
            <person name="Kropotov V.S."/>
            <person name="Boriskina E.V."/>
            <person name="Gordinskaya N.A."/>
            <person name="Shkurkina I.S."/>
            <person name="Kryazhev D.V."/>
            <person name="Alekseeva A.E."/>
            <person name="Makhova M.A."/>
        </authorList>
    </citation>
    <scope>NUCLEOTIDE SEQUENCE [LARGE SCALE GENOMIC DNA]</scope>
    <source>
        <strain evidence="15 18">NNSch 2386</strain>
    </source>
</reference>
<feature type="transmembrane region" description="Helical" evidence="14">
    <location>
        <begin position="64"/>
        <end position="83"/>
    </location>
</feature>
<feature type="transmembrane region" description="Helical" evidence="14">
    <location>
        <begin position="31"/>
        <end position="52"/>
    </location>
</feature>
<dbReference type="Proteomes" id="UP000242704">
    <property type="component" value="Unassembled WGS sequence"/>
</dbReference>
<dbReference type="EMBL" id="PZBZ01000062">
    <property type="protein sequence ID" value="PTG11922.1"/>
    <property type="molecule type" value="Genomic_DNA"/>
</dbReference>
<dbReference type="RefSeq" id="WP_105965361.1">
    <property type="nucleotide sequence ID" value="NZ_JAHCNX010000001.1"/>
</dbReference>
<keyword evidence="6 14" id="KW-1133">Transmembrane helix</keyword>
<reference evidence="16" key="2">
    <citation type="submission" date="2018-03" db="EMBL/GenBank/DDBJ databases">
        <authorList>
            <person name="Naushad S."/>
        </authorList>
    </citation>
    <scope>NUCLEOTIDE SEQUENCE</scope>
    <source>
        <strain evidence="16">SNUC 505</strain>
    </source>
</reference>
<organism evidence="16 17">
    <name type="scientific">Staphylococcus chromogenes</name>
    <name type="common">Staphylococcus hyicus subsp. chromogenes</name>
    <dbReference type="NCBI Taxonomy" id="46126"/>
    <lineage>
        <taxon>Bacteria</taxon>
        <taxon>Bacillati</taxon>
        <taxon>Bacillota</taxon>
        <taxon>Bacilli</taxon>
        <taxon>Bacillales</taxon>
        <taxon>Staphylococcaceae</taxon>
        <taxon>Staphylococcus</taxon>
    </lineage>
</organism>
<dbReference type="InterPro" id="IPR003691">
    <property type="entry name" value="FluC"/>
</dbReference>
<comment type="activity regulation">
    <text evidence="14">Na(+) is not transported, but it plays an essential structural role and its presence is essential for fluoride channel function.</text>
</comment>
<keyword evidence="3 14" id="KW-1003">Cell membrane</keyword>
<keyword evidence="9 14" id="KW-0472">Membrane</keyword>
<dbReference type="GO" id="GO:0005886">
    <property type="term" value="C:plasma membrane"/>
    <property type="evidence" value="ECO:0007669"/>
    <property type="project" value="UniProtKB-SubCell"/>
</dbReference>
<dbReference type="GO" id="GO:0062054">
    <property type="term" value="F:fluoride channel activity"/>
    <property type="evidence" value="ECO:0007669"/>
    <property type="project" value="UniProtKB-UniRule"/>
</dbReference>
<feature type="binding site" evidence="14">
    <location>
        <position position="71"/>
    </location>
    <ligand>
        <name>Na(+)</name>
        <dbReference type="ChEBI" id="CHEBI:29101"/>
        <note>structural</note>
    </ligand>
</feature>
<evidence type="ECO:0000256" key="5">
    <source>
        <dbReference type="ARBA" id="ARBA00022723"/>
    </source>
</evidence>
<sequence length="121" mass="13667">MQYFFIFLGGALGALLRYFCSLIPFWYELPVGTFFANIIGAFFMGLISTYALHLFKRYPQLKKAVTTGVLGALTTFSTFQFELYSFVQNEAWFEVLFYFIVSSGMGLISCGFGYKLGADLS</sequence>
<dbReference type="GO" id="GO:0046872">
    <property type="term" value="F:metal ion binding"/>
    <property type="evidence" value="ECO:0007669"/>
    <property type="project" value="UniProtKB-KW"/>
</dbReference>
<gene>
    <name evidence="14" type="primary">fluC</name>
    <name evidence="14 15" type="synonym">crcB</name>
    <name evidence="16" type="ORF">BU653_09865</name>
    <name evidence="15" type="ORF">RCF65_08870</name>
</gene>
<reference evidence="16 17" key="1">
    <citation type="journal article" date="2016" name="Front. Microbiol.">
        <title>Comprehensive Phylogenetic Analysis of Bovine Non-aureus Staphylococci Species Based on Whole-Genome Sequencing.</title>
        <authorList>
            <person name="Naushad S."/>
            <person name="Barkema H.W."/>
            <person name="Luby C."/>
            <person name="Condas L.A."/>
            <person name="Nobrega D.B."/>
            <person name="Carson D.A."/>
            <person name="De Buck J."/>
        </authorList>
    </citation>
    <scope>NUCLEOTIDE SEQUENCE [LARGE SCALE GENOMIC DNA]</scope>
    <source>
        <strain evidence="16 17">SNUC 505</strain>
    </source>
</reference>
<evidence type="ECO:0000256" key="10">
    <source>
        <dbReference type="ARBA" id="ARBA00023303"/>
    </source>
</evidence>
<evidence type="ECO:0000313" key="17">
    <source>
        <dbReference type="Proteomes" id="UP000242704"/>
    </source>
</evidence>
<evidence type="ECO:0000313" key="15">
    <source>
        <dbReference type="EMBL" id="MDQ7176099.1"/>
    </source>
</evidence>
<feature type="binding site" evidence="14">
    <location>
        <position position="74"/>
    </location>
    <ligand>
        <name>Na(+)</name>
        <dbReference type="ChEBI" id="CHEBI:29101"/>
        <note>structural</note>
    </ligand>
</feature>
<dbReference type="PANTHER" id="PTHR28259:SF16">
    <property type="entry name" value="FLUORIDE-SPECIFIC ION CHANNEL FLUC 2"/>
    <property type="match status" value="1"/>
</dbReference>
<evidence type="ECO:0000256" key="2">
    <source>
        <dbReference type="ARBA" id="ARBA00022448"/>
    </source>
</evidence>
<keyword evidence="5 14" id="KW-0479">Metal-binding</keyword>
<keyword evidence="4 14" id="KW-0812">Transmembrane</keyword>
<comment type="catalytic activity">
    <reaction evidence="12">
        <text>fluoride(in) = fluoride(out)</text>
        <dbReference type="Rhea" id="RHEA:76159"/>
        <dbReference type="ChEBI" id="CHEBI:17051"/>
    </reaction>
    <physiologicalReaction direction="left-to-right" evidence="12">
        <dbReference type="Rhea" id="RHEA:76160"/>
    </physiologicalReaction>
</comment>
<accession>A0AAE5SYV5</accession>
<comment type="subcellular location">
    <subcellularLocation>
        <location evidence="1 14">Cell membrane</location>
        <topology evidence="1 14">Multi-pass membrane protein</topology>
    </subcellularLocation>
</comment>
<evidence type="ECO:0000313" key="16">
    <source>
        <dbReference type="EMBL" id="PTG11922.1"/>
    </source>
</evidence>
<evidence type="ECO:0000256" key="14">
    <source>
        <dbReference type="HAMAP-Rule" id="MF_00454"/>
    </source>
</evidence>
<evidence type="ECO:0000256" key="3">
    <source>
        <dbReference type="ARBA" id="ARBA00022475"/>
    </source>
</evidence>
<comment type="function">
    <text evidence="13 14">Fluoride-specific ion channel. Important for reducing fluoride concentration in the cell, thus reducing its toxicity.</text>
</comment>
<keyword evidence="10 14" id="KW-0407">Ion channel</keyword>
<feature type="transmembrane region" description="Helical" evidence="14">
    <location>
        <begin position="95"/>
        <end position="114"/>
    </location>
</feature>
<evidence type="ECO:0000256" key="8">
    <source>
        <dbReference type="ARBA" id="ARBA00023065"/>
    </source>
</evidence>
<evidence type="ECO:0000256" key="13">
    <source>
        <dbReference type="ARBA" id="ARBA00049940"/>
    </source>
</evidence>
<comment type="caution">
    <text evidence="16">The sequence shown here is derived from an EMBL/GenBank/DDBJ whole genome shotgun (WGS) entry which is preliminary data.</text>
</comment>